<dbReference type="GeneID" id="36398639"/>
<evidence type="ECO:0000313" key="2">
    <source>
        <dbReference type="EMBL" id="CEG46914.1"/>
    </source>
</evidence>
<protein>
    <submittedName>
        <fullName evidence="2">Uncharacterized protein</fullName>
    </submittedName>
</protein>
<reference evidence="3" key="1">
    <citation type="submission" date="2014-09" db="EMBL/GenBank/DDBJ databases">
        <authorList>
            <person name="Sharma Rahul"/>
            <person name="Thines Marco"/>
        </authorList>
    </citation>
    <scope>NUCLEOTIDE SEQUENCE [LARGE SCALE GENOMIC DNA]</scope>
</reference>
<accession>A0A0P1AWV7</accession>
<proteinExistence type="predicted"/>
<dbReference type="EMBL" id="CCYD01002371">
    <property type="protein sequence ID" value="CEG46914.1"/>
    <property type="molecule type" value="Genomic_DNA"/>
</dbReference>
<evidence type="ECO:0000313" key="3">
    <source>
        <dbReference type="Proteomes" id="UP000054928"/>
    </source>
</evidence>
<name>A0A0P1AWV7_PLAHL</name>
<feature type="compositionally biased region" description="Polar residues" evidence="1">
    <location>
        <begin position="70"/>
        <end position="80"/>
    </location>
</feature>
<dbReference type="RefSeq" id="XP_024583283.1">
    <property type="nucleotide sequence ID" value="XM_024717822.1"/>
</dbReference>
<organism evidence="2 3">
    <name type="scientific">Plasmopara halstedii</name>
    <name type="common">Downy mildew of sunflower</name>
    <dbReference type="NCBI Taxonomy" id="4781"/>
    <lineage>
        <taxon>Eukaryota</taxon>
        <taxon>Sar</taxon>
        <taxon>Stramenopiles</taxon>
        <taxon>Oomycota</taxon>
        <taxon>Peronosporomycetes</taxon>
        <taxon>Peronosporales</taxon>
        <taxon>Peronosporaceae</taxon>
        <taxon>Plasmopara</taxon>
    </lineage>
</organism>
<feature type="region of interest" description="Disordered" evidence="1">
    <location>
        <begin position="57"/>
        <end position="80"/>
    </location>
</feature>
<keyword evidence="3" id="KW-1185">Reference proteome</keyword>
<evidence type="ECO:0000256" key="1">
    <source>
        <dbReference type="SAM" id="MobiDB-lite"/>
    </source>
</evidence>
<dbReference type="Proteomes" id="UP000054928">
    <property type="component" value="Unassembled WGS sequence"/>
</dbReference>
<dbReference type="AlphaFoldDB" id="A0A0P1AWV7"/>
<sequence>MTPKQQSSILGVFDQYDTVGTSRDIRICGRKQPVTDELLEGFENQASDTEMTEIKSNQEVSLPQLPSHPTPSTTGMKLAS</sequence>